<feature type="region of interest" description="Disordered" evidence="1">
    <location>
        <begin position="1"/>
        <end position="30"/>
    </location>
</feature>
<sequence length="68" mass="7614">MAVAVRGGGGGAAPSAPAKVKKEEKVKEKEELDDVSFLRFLELNFKQLKFSHLNILKKIQMTIHLIKH</sequence>
<name>A0A9I9E0F4_CUCME</name>
<accession>A0A9I9E0F4</accession>
<dbReference type="AlphaFoldDB" id="A0A9I9E0F4"/>
<feature type="compositionally biased region" description="Basic and acidic residues" evidence="1">
    <location>
        <begin position="20"/>
        <end position="30"/>
    </location>
</feature>
<evidence type="ECO:0000256" key="1">
    <source>
        <dbReference type="SAM" id="MobiDB-lite"/>
    </source>
</evidence>
<dbReference type="Gramene" id="MELO3C026453.2.1">
    <property type="protein sequence ID" value="MELO3C026453.2.1"/>
    <property type="gene ID" value="MELO3C026453.2"/>
</dbReference>
<dbReference type="EnsemblPlants" id="MELO3C026453.2.1">
    <property type="protein sequence ID" value="MELO3C026453.2.1"/>
    <property type="gene ID" value="MELO3C026453.2"/>
</dbReference>
<organism evidence="2">
    <name type="scientific">Cucumis melo</name>
    <name type="common">Muskmelon</name>
    <dbReference type="NCBI Taxonomy" id="3656"/>
    <lineage>
        <taxon>Eukaryota</taxon>
        <taxon>Viridiplantae</taxon>
        <taxon>Streptophyta</taxon>
        <taxon>Embryophyta</taxon>
        <taxon>Tracheophyta</taxon>
        <taxon>Spermatophyta</taxon>
        <taxon>Magnoliopsida</taxon>
        <taxon>eudicotyledons</taxon>
        <taxon>Gunneridae</taxon>
        <taxon>Pentapetalae</taxon>
        <taxon>rosids</taxon>
        <taxon>fabids</taxon>
        <taxon>Cucurbitales</taxon>
        <taxon>Cucurbitaceae</taxon>
        <taxon>Benincaseae</taxon>
        <taxon>Cucumis</taxon>
    </lineage>
</organism>
<protein>
    <submittedName>
        <fullName evidence="2">Uncharacterized protein</fullName>
    </submittedName>
</protein>
<reference evidence="2" key="1">
    <citation type="submission" date="2023-03" db="UniProtKB">
        <authorList>
            <consortium name="EnsemblPlants"/>
        </authorList>
    </citation>
    <scope>IDENTIFICATION</scope>
</reference>
<feature type="compositionally biased region" description="Gly residues" evidence="1">
    <location>
        <begin position="1"/>
        <end position="12"/>
    </location>
</feature>
<evidence type="ECO:0000313" key="2">
    <source>
        <dbReference type="EnsemblPlants" id="MELO3C026453.2.1"/>
    </source>
</evidence>
<proteinExistence type="predicted"/>